<evidence type="ECO:0000256" key="1">
    <source>
        <dbReference type="SAM" id="Phobius"/>
    </source>
</evidence>
<name>A0ABY1ZJV7_9GAMM</name>
<dbReference type="EMBL" id="SJDL01000024">
    <property type="protein sequence ID" value="TBW53737.1"/>
    <property type="molecule type" value="Genomic_DNA"/>
</dbReference>
<dbReference type="Proteomes" id="UP000313645">
    <property type="component" value="Unassembled WGS sequence"/>
</dbReference>
<proteinExistence type="predicted"/>
<keyword evidence="1" id="KW-1133">Transmembrane helix</keyword>
<evidence type="ECO:0000313" key="2">
    <source>
        <dbReference type="EMBL" id="TBW53737.1"/>
    </source>
</evidence>
<evidence type="ECO:0000313" key="3">
    <source>
        <dbReference type="Proteomes" id="UP000313645"/>
    </source>
</evidence>
<feature type="transmembrane region" description="Helical" evidence="1">
    <location>
        <begin position="43"/>
        <end position="59"/>
    </location>
</feature>
<reference evidence="2 3" key="1">
    <citation type="submission" date="2019-02" db="EMBL/GenBank/DDBJ databases">
        <title>Marinobacter halodurans sp. nov., a marine bacterium isolated from sea tidal flat.</title>
        <authorList>
            <person name="Yoo Y."/>
            <person name="Lee D.W."/>
            <person name="Kim B.S."/>
            <person name="Kim J.-J."/>
        </authorList>
    </citation>
    <scope>NUCLEOTIDE SEQUENCE [LARGE SCALE GENOMIC DNA]</scope>
    <source>
        <strain evidence="2 3">YJ-S3-2</strain>
    </source>
</reference>
<feature type="transmembrane region" description="Helical" evidence="1">
    <location>
        <begin position="12"/>
        <end position="31"/>
    </location>
</feature>
<accession>A0ABY1ZJV7</accession>
<comment type="caution">
    <text evidence="2">The sequence shown here is derived from an EMBL/GenBank/DDBJ whole genome shotgun (WGS) entry which is preliminary data.</text>
</comment>
<dbReference type="RefSeq" id="WP_131482638.1">
    <property type="nucleotide sequence ID" value="NZ_SJDL01000024.1"/>
</dbReference>
<evidence type="ECO:0008006" key="4">
    <source>
        <dbReference type="Google" id="ProtNLM"/>
    </source>
</evidence>
<keyword evidence="1" id="KW-0472">Membrane</keyword>
<keyword evidence="3" id="KW-1185">Reference proteome</keyword>
<organism evidence="2 3">
    <name type="scientific">Marinobacter halodurans</name>
    <dbReference type="NCBI Taxonomy" id="2528979"/>
    <lineage>
        <taxon>Bacteria</taxon>
        <taxon>Pseudomonadati</taxon>
        <taxon>Pseudomonadota</taxon>
        <taxon>Gammaproteobacteria</taxon>
        <taxon>Pseudomonadales</taxon>
        <taxon>Marinobacteraceae</taxon>
        <taxon>Marinobacter</taxon>
    </lineage>
</organism>
<gene>
    <name evidence="2" type="ORF">EZI54_14675</name>
</gene>
<protein>
    <recommendedName>
        <fullName evidence="4">Chlorhexidine efflux transporter domain-containing protein</fullName>
    </recommendedName>
</protein>
<keyword evidence="1" id="KW-0812">Transmembrane</keyword>
<sequence length="79" mass="8520">MSDDTGRIVKLKSHIVIEVLLVVALAAYFALAESRIVGADMTFTAFGAALMALVTFWTLNTVGDVIEVVAAWVRAERHG</sequence>